<evidence type="ECO:0000313" key="4">
    <source>
        <dbReference type="Proteomes" id="UP000093592"/>
    </source>
</evidence>
<dbReference type="Pfam" id="PF13193">
    <property type="entry name" value="AMP-binding_C"/>
    <property type="match status" value="1"/>
</dbReference>
<dbReference type="Gene3D" id="3.30.300.30">
    <property type="match status" value="1"/>
</dbReference>
<dbReference type="EMBL" id="LZKJ01000116">
    <property type="protein sequence ID" value="OBI45903.1"/>
    <property type="molecule type" value="Genomic_DNA"/>
</dbReference>
<dbReference type="PANTHER" id="PTHR43767">
    <property type="entry name" value="LONG-CHAIN-FATTY-ACID--COA LIGASE"/>
    <property type="match status" value="1"/>
</dbReference>
<dbReference type="InterPro" id="IPR042099">
    <property type="entry name" value="ANL_N_sf"/>
</dbReference>
<dbReference type="GO" id="GO:0016877">
    <property type="term" value="F:ligase activity, forming carbon-sulfur bonds"/>
    <property type="evidence" value="ECO:0007669"/>
    <property type="project" value="UniProtKB-ARBA"/>
</dbReference>
<dbReference type="InterPro" id="IPR050237">
    <property type="entry name" value="ATP-dep_AMP-bd_enzyme"/>
</dbReference>
<dbReference type="InterPro" id="IPR025110">
    <property type="entry name" value="AMP-bd_C"/>
</dbReference>
<evidence type="ECO:0000259" key="2">
    <source>
        <dbReference type="Pfam" id="PF13193"/>
    </source>
</evidence>
<proteinExistence type="predicted"/>
<dbReference type="RefSeq" id="WP_065014721.1">
    <property type="nucleotide sequence ID" value="NZ_LZKJ01000116.1"/>
</dbReference>
<feature type="domain" description="AMP-dependent synthetase/ligase" evidence="1">
    <location>
        <begin position="12"/>
        <end position="361"/>
    </location>
</feature>
<dbReference type="PANTHER" id="PTHR43767:SF7">
    <property type="entry name" value="MEDIUM_LONG-CHAIN-FATTY-ACID--COA LIGASE FADD8"/>
    <property type="match status" value="1"/>
</dbReference>
<protein>
    <submittedName>
        <fullName evidence="3">AMP-dependent synthetase</fullName>
    </submittedName>
</protein>
<reference evidence="4" key="1">
    <citation type="submission" date="2016-06" db="EMBL/GenBank/DDBJ databases">
        <authorList>
            <person name="Sutton G."/>
            <person name="Brinkac L."/>
            <person name="Sanka R."/>
            <person name="Adams M."/>
            <person name="Lau E."/>
            <person name="Sam S."/>
            <person name="Sreng N."/>
            <person name="Him V."/>
            <person name="Kerleguer A."/>
            <person name="Cheng S."/>
        </authorList>
    </citation>
    <scope>NUCLEOTIDE SEQUENCE [LARGE SCALE GENOMIC DNA]</scope>
    <source>
        <strain evidence="4">E861</strain>
    </source>
</reference>
<dbReference type="InterPro" id="IPR000873">
    <property type="entry name" value="AMP-dep_synth/lig_dom"/>
</dbReference>
<dbReference type="InterPro" id="IPR045851">
    <property type="entry name" value="AMP-bd_C_sf"/>
</dbReference>
<dbReference type="Pfam" id="PF00501">
    <property type="entry name" value="AMP-binding"/>
    <property type="match status" value="1"/>
</dbReference>
<dbReference type="Proteomes" id="UP000093592">
    <property type="component" value="Unassembled WGS sequence"/>
</dbReference>
<dbReference type="SUPFAM" id="SSF56801">
    <property type="entry name" value="Acetyl-CoA synthetase-like"/>
    <property type="match status" value="1"/>
</dbReference>
<dbReference type="InterPro" id="IPR020845">
    <property type="entry name" value="AMP-binding_CS"/>
</dbReference>
<name>A0A1A2Z8D1_9MYCO</name>
<feature type="domain" description="AMP-binding enzyme C-terminal" evidence="2">
    <location>
        <begin position="411"/>
        <end position="482"/>
    </location>
</feature>
<dbReference type="AlphaFoldDB" id="A0A1A2Z8D1"/>
<sequence length="496" mass="53427">MDGSVNLFALLDQAALRFSDRGAVYHGEQCVCSWRELRQHALRLAGSLREHCPSGTRIAIASENRPEIVELLFAIWAAECVAVPINYKLHPREMAQILDDGGACQVFASATIAAQLAPSRDVGIETIGSQGYSDRLAAPPVAPPCTDPSTLAWLFYTSGTTGRAKGAMLTHRSLTAMTLAHLADIDNPDQDCSLVHAAPMSHGSGLYIPAYVLRGARQVVPASGGFDPDEFLDLCDRHPGCSAFLAPTMVQRLTGTGRPRPSQLRTVIYGGGPMYVDGIKKAMASFGPIFTQIYGQGESPMTITGLRRADYANADDAVLGSVGYPRSGMDVAVLRDDGTPADTGEIGEIVCRGDVVMVGYWNDAAATRDTLQNGWLHTGDLGSFDERGCLTLRDRSKDVVVSGGSNVYPREVEEALLEHPAVSEACVVGAPDPEWGEIVVAFVVGSAGTDELDAHLLQRIARFKRPKRYVIVEQLPKNSYGKVLKRELRLAFQAID</sequence>
<dbReference type="OrthoDB" id="9803968at2"/>
<evidence type="ECO:0000313" key="3">
    <source>
        <dbReference type="EMBL" id="OBI45903.1"/>
    </source>
</evidence>
<comment type="caution">
    <text evidence="3">The sequence shown here is derived from an EMBL/GenBank/DDBJ whole genome shotgun (WGS) entry which is preliminary data.</text>
</comment>
<gene>
    <name evidence="3" type="ORF">A5707_22205</name>
</gene>
<accession>A0A1A2Z8D1</accession>
<dbReference type="Gene3D" id="3.40.50.12780">
    <property type="entry name" value="N-terminal domain of ligase-like"/>
    <property type="match status" value="1"/>
</dbReference>
<dbReference type="PROSITE" id="PS00455">
    <property type="entry name" value="AMP_BINDING"/>
    <property type="match status" value="1"/>
</dbReference>
<evidence type="ECO:0000259" key="1">
    <source>
        <dbReference type="Pfam" id="PF00501"/>
    </source>
</evidence>
<organism evidence="3 4">
    <name type="scientific">Mycobacterium kyorinense</name>
    <dbReference type="NCBI Taxonomy" id="487514"/>
    <lineage>
        <taxon>Bacteria</taxon>
        <taxon>Bacillati</taxon>
        <taxon>Actinomycetota</taxon>
        <taxon>Actinomycetes</taxon>
        <taxon>Mycobacteriales</taxon>
        <taxon>Mycobacteriaceae</taxon>
        <taxon>Mycobacterium</taxon>
    </lineage>
</organism>